<evidence type="ECO:0000256" key="2">
    <source>
        <dbReference type="ARBA" id="ARBA00022946"/>
    </source>
</evidence>
<feature type="domain" description="GCVT N-terminal" evidence="4">
    <location>
        <begin position="36"/>
        <end position="130"/>
    </location>
</feature>
<keyword evidence="2" id="KW-0809">Transit peptide</keyword>
<evidence type="ECO:0000313" key="6">
    <source>
        <dbReference type="EMBL" id="KAK7072809.1"/>
    </source>
</evidence>
<dbReference type="InterPro" id="IPR017703">
    <property type="entry name" value="YgfZ/GCV_T_CS"/>
</dbReference>
<organism evidence="6 7">
    <name type="scientific">Halocaridina rubra</name>
    <name type="common">Hawaiian red shrimp</name>
    <dbReference type="NCBI Taxonomy" id="373956"/>
    <lineage>
        <taxon>Eukaryota</taxon>
        <taxon>Metazoa</taxon>
        <taxon>Ecdysozoa</taxon>
        <taxon>Arthropoda</taxon>
        <taxon>Crustacea</taxon>
        <taxon>Multicrustacea</taxon>
        <taxon>Malacostraca</taxon>
        <taxon>Eumalacostraca</taxon>
        <taxon>Eucarida</taxon>
        <taxon>Decapoda</taxon>
        <taxon>Pleocyemata</taxon>
        <taxon>Caridea</taxon>
        <taxon>Atyoidea</taxon>
        <taxon>Atyidae</taxon>
        <taxon>Halocaridina</taxon>
    </lineage>
</organism>
<proteinExistence type="predicted"/>
<evidence type="ECO:0000313" key="7">
    <source>
        <dbReference type="Proteomes" id="UP001381693"/>
    </source>
</evidence>
<dbReference type="PANTHER" id="PTHR22602:SF0">
    <property type="entry name" value="TRANSFERASE CAF17, MITOCHONDRIAL-RELATED"/>
    <property type="match status" value="1"/>
</dbReference>
<sequence length="347" mass="39638">MLYISKHILQRLYLNGKYVVPNSYLVNRRLHAEAQTHRGLVAVQGEEAAPFLQGLVTNDVNHLEHGATSMYSMFLNTQGRVLFDSVIYKKDEAFLIECDACRVQQLMKHLKMYRVRRKISIDCVDKDYCVWSLFDTDINWKDITPMDMDSLYMNPKSESEVSIKLNVKHESDMLVTRDSRLRYLGHRVIASVNADMKDVLPSIEASKGLFKDLRYKLGVSEGMEEIPYTKAFPLEANCDYLHGVSFHKGCYIGQELTARTFHTGVVRKRYMPLSFSSDASDLPFDVNVLNEKGKAVGKVRGICGQVGIGLMRIEECLAAHELKAEGFTVQTYKPAWWPYEASKERAK</sequence>
<dbReference type="Proteomes" id="UP001381693">
    <property type="component" value="Unassembled WGS sequence"/>
</dbReference>
<dbReference type="PANTHER" id="PTHR22602">
    <property type="entry name" value="TRANSFERASE CAF17, MITOCHONDRIAL-RELATED"/>
    <property type="match status" value="1"/>
</dbReference>
<keyword evidence="7" id="KW-1185">Reference proteome</keyword>
<evidence type="ECO:0000259" key="4">
    <source>
        <dbReference type="Pfam" id="PF01571"/>
    </source>
</evidence>
<protein>
    <submittedName>
        <fullName evidence="6">Iron-sulfur clusters incorporation protein</fullName>
    </submittedName>
</protein>
<comment type="caution">
    <text evidence="6">The sequence shown here is derived from an EMBL/GenBank/DDBJ whole genome shotgun (WGS) entry which is preliminary data.</text>
</comment>
<dbReference type="InterPro" id="IPR045179">
    <property type="entry name" value="YgfZ/GcvT"/>
</dbReference>
<feature type="domain" description="CAF17 C-terminal" evidence="5">
    <location>
        <begin position="267"/>
        <end position="339"/>
    </location>
</feature>
<keyword evidence="3" id="KW-0496">Mitochondrion</keyword>
<evidence type="ECO:0000256" key="3">
    <source>
        <dbReference type="ARBA" id="ARBA00023128"/>
    </source>
</evidence>
<dbReference type="GO" id="GO:0005759">
    <property type="term" value="C:mitochondrial matrix"/>
    <property type="evidence" value="ECO:0007669"/>
    <property type="project" value="TreeGrafter"/>
</dbReference>
<gene>
    <name evidence="6" type="primary">IBA57</name>
    <name evidence="6" type="ORF">SK128_028197</name>
</gene>
<dbReference type="NCBIfam" id="TIGR03317">
    <property type="entry name" value="ygfZ_signature"/>
    <property type="match status" value="1"/>
</dbReference>
<evidence type="ECO:0000259" key="5">
    <source>
        <dbReference type="Pfam" id="PF25455"/>
    </source>
</evidence>
<accession>A0AAN8X4H8</accession>
<dbReference type="AlphaFoldDB" id="A0AAN8X4H8"/>
<comment type="subcellular location">
    <subcellularLocation>
        <location evidence="1">Mitochondrion</location>
    </subcellularLocation>
</comment>
<evidence type="ECO:0000256" key="1">
    <source>
        <dbReference type="ARBA" id="ARBA00004173"/>
    </source>
</evidence>
<name>A0AAN8X4H8_HALRR</name>
<dbReference type="InterPro" id="IPR006222">
    <property type="entry name" value="GCVT_N"/>
</dbReference>
<dbReference type="InterPro" id="IPR057460">
    <property type="entry name" value="CAF17_C"/>
</dbReference>
<dbReference type="SUPFAM" id="SSF103025">
    <property type="entry name" value="Folate-binding domain"/>
    <property type="match status" value="1"/>
</dbReference>
<dbReference type="Pfam" id="PF25455">
    <property type="entry name" value="Beta-barrel_CAF17_C"/>
    <property type="match status" value="1"/>
</dbReference>
<dbReference type="Pfam" id="PF01571">
    <property type="entry name" value="GCV_T"/>
    <property type="match status" value="1"/>
</dbReference>
<dbReference type="Gene3D" id="3.30.1360.120">
    <property type="entry name" value="Probable tRNA modification gtpase trme, domain 1"/>
    <property type="match status" value="1"/>
</dbReference>
<dbReference type="GO" id="GO:0016226">
    <property type="term" value="P:iron-sulfur cluster assembly"/>
    <property type="evidence" value="ECO:0007669"/>
    <property type="project" value="TreeGrafter"/>
</dbReference>
<dbReference type="EMBL" id="JAXCGZ010013334">
    <property type="protein sequence ID" value="KAK7072809.1"/>
    <property type="molecule type" value="Genomic_DNA"/>
</dbReference>
<reference evidence="6 7" key="1">
    <citation type="submission" date="2023-11" db="EMBL/GenBank/DDBJ databases">
        <title>Halocaridina rubra genome assembly.</title>
        <authorList>
            <person name="Smith C."/>
        </authorList>
    </citation>
    <scope>NUCLEOTIDE SEQUENCE [LARGE SCALE GENOMIC DNA]</scope>
    <source>
        <strain evidence="6">EP-1</strain>
        <tissue evidence="6">Whole</tissue>
    </source>
</reference>
<dbReference type="InterPro" id="IPR027266">
    <property type="entry name" value="TrmE/GcvT-like"/>
</dbReference>